<name>A0ABY7ULH3_9CORY</name>
<dbReference type="RefSeq" id="WP_042407215.1">
    <property type="nucleotide sequence ID" value="NZ_CBYN010000052.1"/>
</dbReference>
<feature type="transmembrane region" description="Helical" evidence="1">
    <location>
        <begin position="21"/>
        <end position="42"/>
    </location>
</feature>
<accession>A0ABY7ULH3</accession>
<dbReference type="Pfam" id="PF03729">
    <property type="entry name" value="DUF308"/>
    <property type="match status" value="2"/>
</dbReference>
<keyword evidence="3" id="KW-1185">Reference proteome</keyword>
<evidence type="ECO:0008006" key="4">
    <source>
        <dbReference type="Google" id="ProtNLM"/>
    </source>
</evidence>
<dbReference type="Proteomes" id="UP001218071">
    <property type="component" value="Chromosome"/>
</dbReference>
<feature type="transmembrane region" description="Helical" evidence="1">
    <location>
        <begin position="137"/>
        <end position="158"/>
    </location>
</feature>
<proteinExistence type="predicted"/>
<feature type="transmembrane region" description="Helical" evidence="1">
    <location>
        <begin position="86"/>
        <end position="104"/>
    </location>
</feature>
<evidence type="ECO:0000313" key="3">
    <source>
        <dbReference type="Proteomes" id="UP001218071"/>
    </source>
</evidence>
<protein>
    <recommendedName>
        <fullName evidence="4">HdeD family acid-resistance protein</fullName>
    </recommendedName>
</protein>
<gene>
    <name evidence="2" type="ORF">CJEDD_04605</name>
</gene>
<dbReference type="EMBL" id="CP063194">
    <property type="protein sequence ID" value="WCZ38534.1"/>
    <property type="molecule type" value="Genomic_DNA"/>
</dbReference>
<keyword evidence="1" id="KW-1133">Transmembrane helix</keyword>
<feature type="transmembrane region" description="Helical" evidence="1">
    <location>
        <begin position="54"/>
        <end position="74"/>
    </location>
</feature>
<feature type="transmembrane region" description="Helical" evidence="1">
    <location>
        <begin position="110"/>
        <end position="130"/>
    </location>
</feature>
<evidence type="ECO:0000313" key="2">
    <source>
        <dbReference type="EMBL" id="WCZ38534.1"/>
    </source>
</evidence>
<dbReference type="InterPro" id="IPR005325">
    <property type="entry name" value="DUF308_memb"/>
</dbReference>
<sequence>MTTSSTPQRPLGDRVSSVANWSIGLLVAHGAIGLIFGILVLSSPSKATNVITPFVGYLIAFWLIDSGATEIAAVARLRRDFPGWGWDMFFGVLTLIAGIVLLFVPVGTGFFVALLALWLIAFAVLFRAVALLNHGRGWGIGVGIIYAIFAVIMIWLIIANPGKSVEALVWTAGLWGVVSGITSLVLAWQLQAVRSAFSQRY</sequence>
<evidence type="ECO:0000256" key="1">
    <source>
        <dbReference type="SAM" id="Phobius"/>
    </source>
</evidence>
<keyword evidence="1" id="KW-0812">Transmembrane</keyword>
<reference evidence="2 3" key="1">
    <citation type="submission" date="2020-10" db="EMBL/GenBank/DDBJ databases">
        <title>Complete genome sequence of Corynebacterium jeddahense DSM 45997, type strain of Corynebacterium jeddahense.</title>
        <authorList>
            <person name="Busche T."/>
            <person name="Kalinowski J."/>
            <person name="Ruckert C."/>
        </authorList>
    </citation>
    <scope>NUCLEOTIDE SEQUENCE [LARGE SCALE GENOMIC DNA]</scope>
    <source>
        <strain evidence="2 3">DSM 45997</strain>
    </source>
</reference>
<organism evidence="2 3">
    <name type="scientific">Corynebacterium jeddahense</name>
    <dbReference type="NCBI Taxonomy" id="1414719"/>
    <lineage>
        <taxon>Bacteria</taxon>
        <taxon>Bacillati</taxon>
        <taxon>Actinomycetota</taxon>
        <taxon>Actinomycetes</taxon>
        <taxon>Mycobacteriales</taxon>
        <taxon>Corynebacteriaceae</taxon>
        <taxon>Corynebacterium</taxon>
    </lineage>
</organism>
<feature type="transmembrane region" description="Helical" evidence="1">
    <location>
        <begin position="170"/>
        <end position="190"/>
    </location>
</feature>
<keyword evidence="1" id="KW-0472">Membrane</keyword>